<dbReference type="EMBL" id="JANPWB010000013">
    <property type="protein sequence ID" value="KAJ1110827.1"/>
    <property type="molecule type" value="Genomic_DNA"/>
</dbReference>
<dbReference type="Proteomes" id="UP001066276">
    <property type="component" value="Chromosome 9"/>
</dbReference>
<gene>
    <name evidence="1" type="ORF">NDU88_008173</name>
</gene>
<sequence>MIRKLSHSLETHSLLEDVQFGFQPGHGNDSALVTALDELRMRVDGGQSSGLIMLDLPIAFDTGSHSILLDRLAAIGVGGLVLEWMNSYLENRAYLTDLNVSTCVRESRRDRHLALC</sequence>
<evidence type="ECO:0000313" key="2">
    <source>
        <dbReference type="Proteomes" id="UP001066276"/>
    </source>
</evidence>
<dbReference type="PANTHER" id="PTHR33332">
    <property type="entry name" value="REVERSE TRANSCRIPTASE DOMAIN-CONTAINING PROTEIN"/>
    <property type="match status" value="1"/>
</dbReference>
<protein>
    <recommendedName>
        <fullName evidence="3">Reverse transcriptase</fullName>
    </recommendedName>
</protein>
<evidence type="ECO:0000313" key="1">
    <source>
        <dbReference type="EMBL" id="KAJ1110827.1"/>
    </source>
</evidence>
<keyword evidence="2" id="KW-1185">Reference proteome</keyword>
<dbReference type="AlphaFoldDB" id="A0AAV7N6A1"/>
<name>A0AAV7N6A1_PLEWA</name>
<evidence type="ECO:0008006" key="3">
    <source>
        <dbReference type="Google" id="ProtNLM"/>
    </source>
</evidence>
<reference evidence="1" key="1">
    <citation type="journal article" date="2022" name="bioRxiv">
        <title>Sequencing and chromosome-scale assembly of the giantPleurodeles waltlgenome.</title>
        <authorList>
            <person name="Brown T."/>
            <person name="Elewa A."/>
            <person name="Iarovenko S."/>
            <person name="Subramanian E."/>
            <person name="Araus A.J."/>
            <person name="Petzold A."/>
            <person name="Susuki M."/>
            <person name="Suzuki K.-i.T."/>
            <person name="Hayashi T."/>
            <person name="Toyoda A."/>
            <person name="Oliveira C."/>
            <person name="Osipova E."/>
            <person name="Leigh N.D."/>
            <person name="Simon A."/>
            <person name="Yun M.H."/>
        </authorList>
    </citation>
    <scope>NUCLEOTIDE SEQUENCE</scope>
    <source>
        <strain evidence="1">20211129_DDA</strain>
        <tissue evidence="1">Liver</tissue>
    </source>
</reference>
<comment type="caution">
    <text evidence="1">The sequence shown here is derived from an EMBL/GenBank/DDBJ whole genome shotgun (WGS) entry which is preliminary data.</text>
</comment>
<accession>A0AAV7N6A1</accession>
<organism evidence="1 2">
    <name type="scientific">Pleurodeles waltl</name>
    <name type="common">Iberian ribbed newt</name>
    <dbReference type="NCBI Taxonomy" id="8319"/>
    <lineage>
        <taxon>Eukaryota</taxon>
        <taxon>Metazoa</taxon>
        <taxon>Chordata</taxon>
        <taxon>Craniata</taxon>
        <taxon>Vertebrata</taxon>
        <taxon>Euteleostomi</taxon>
        <taxon>Amphibia</taxon>
        <taxon>Batrachia</taxon>
        <taxon>Caudata</taxon>
        <taxon>Salamandroidea</taxon>
        <taxon>Salamandridae</taxon>
        <taxon>Pleurodelinae</taxon>
        <taxon>Pleurodeles</taxon>
    </lineage>
</organism>
<proteinExistence type="predicted"/>